<keyword evidence="3 6" id="KW-0812">Transmembrane</keyword>
<evidence type="ECO:0000256" key="3">
    <source>
        <dbReference type="ARBA" id="ARBA00022692"/>
    </source>
</evidence>
<evidence type="ECO:0000259" key="7">
    <source>
        <dbReference type="PROSITE" id="PS50850"/>
    </source>
</evidence>
<feature type="transmembrane region" description="Helical" evidence="6">
    <location>
        <begin position="338"/>
        <end position="360"/>
    </location>
</feature>
<feature type="transmembrane region" description="Helical" evidence="6">
    <location>
        <begin position="440"/>
        <end position="458"/>
    </location>
</feature>
<dbReference type="InterPro" id="IPR005828">
    <property type="entry name" value="MFS_sugar_transport-like"/>
</dbReference>
<dbReference type="GO" id="GO:0016020">
    <property type="term" value="C:membrane"/>
    <property type="evidence" value="ECO:0007669"/>
    <property type="project" value="UniProtKB-SubCell"/>
</dbReference>
<dbReference type="EMBL" id="JAGSXJ010000016">
    <property type="protein sequence ID" value="KAH6684952.1"/>
    <property type="molecule type" value="Genomic_DNA"/>
</dbReference>
<gene>
    <name evidence="8" type="ORF">F5X68DRAFT_262818</name>
</gene>
<feature type="transmembrane region" description="Helical" evidence="6">
    <location>
        <begin position="190"/>
        <end position="209"/>
    </location>
</feature>
<feature type="transmembrane region" description="Helical" evidence="6">
    <location>
        <begin position="156"/>
        <end position="178"/>
    </location>
</feature>
<evidence type="ECO:0000256" key="2">
    <source>
        <dbReference type="ARBA" id="ARBA00010992"/>
    </source>
</evidence>
<dbReference type="OrthoDB" id="6612291at2759"/>
<feature type="transmembrane region" description="Helical" evidence="6">
    <location>
        <begin position="128"/>
        <end position="144"/>
    </location>
</feature>
<evidence type="ECO:0000256" key="6">
    <source>
        <dbReference type="SAM" id="Phobius"/>
    </source>
</evidence>
<feature type="domain" description="Major facilitator superfamily (MFS) profile" evidence="7">
    <location>
        <begin position="21"/>
        <end position="462"/>
    </location>
</feature>
<feature type="transmembrane region" description="Helical" evidence="6">
    <location>
        <begin position="67"/>
        <end position="86"/>
    </location>
</feature>
<evidence type="ECO:0000256" key="5">
    <source>
        <dbReference type="ARBA" id="ARBA00023136"/>
    </source>
</evidence>
<name>A0A9P8V9F5_9PEZI</name>
<reference evidence="8" key="1">
    <citation type="journal article" date="2021" name="Nat. Commun.">
        <title>Genetic determinants of endophytism in the Arabidopsis root mycobiome.</title>
        <authorList>
            <person name="Mesny F."/>
            <person name="Miyauchi S."/>
            <person name="Thiergart T."/>
            <person name="Pickel B."/>
            <person name="Atanasova L."/>
            <person name="Karlsson M."/>
            <person name="Huettel B."/>
            <person name="Barry K.W."/>
            <person name="Haridas S."/>
            <person name="Chen C."/>
            <person name="Bauer D."/>
            <person name="Andreopoulos W."/>
            <person name="Pangilinan J."/>
            <person name="LaButti K."/>
            <person name="Riley R."/>
            <person name="Lipzen A."/>
            <person name="Clum A."/>
            <person name="Drula E."/>
            <person name="Henrissat B."/>
            <person name="Kohler A."/>
            <person name="Grigoriev I.V."/>
            <person name="Martin F.M."/>
            <person name="Hacquard S."/>
        </authorList>
    </citation>
    <scope>NUCLEOTIDE SEQUENCE</scope>
    <source>
        <strain evidence="8">MPI-SDFR-AT-0117</strain>
    </source>
</reference>
<evidence type="ECO:0000256" key="1">
    <source>
        <dbReference type="ARBA" id="ARBA00004141"/>
    </source>
</evidence>
<dbReference type="AlphaFoldDB" id="A0A9P8V9F5"/>
<dbReference type="Proteomes" id="UP000770015">
    <property type="component" value="Unassembled WGS sequence"/>
</dbReference>
<dbReference type="InterPro" id="IPR050360">
    <property type="entry name" value="MFS_Sugar_Transporters"/>
</dbReference>
<feature type="transmembrane region" description="Helical" evidence="6">
    <location>
        <begin position="309"/>
        <end position="326"/>
    </location>
</feature>
<evidence type="ECO:0000256" key="4">
    <source>
        <dbReference type="ARBA" id="ARBA00022989"/>
    </source>
</evidence>
<keyword evidence="5 6" id="KW-0472">Membrane</keyword>
<evidence type="ECO:0000313" key="8">
    <source>
        <dbReference type="EMBL" id="KAH6684952.1"/>
    </source>
</evidence>
<dbReference type="GO" id="GO:0005351">
    <property type="term" value="F:carbohydrate:proton symporter activity"/>
    <property type="evidence" value="ECO:0007669"/>
    <property type="project" value="TreeGrafter"/>
</dbReference>
<dbReference type="InterPro" id="IPR020846">
    <property type="entry name" value="MFS_dom"/>
</dbReference>
<proteinExistence type="inferred from homology"/>
<comment type="similarity">
    <text evidence="2">Belongs to the major facilitator superfamily. Sugar transporter (TC 2.A.1.1) family.</text>
</comment>
<comment type="subcellular location">
    <subcellularLocation>
        <location evidence="1">Membrane</location>
        <topology evidence="1">Multi-pass membrane protein</topology>
    </subcellularLocation>
</comment>
<dbReference type="Gene3D" id="1.20.1250.20">
    <property type="entry name" value="MFS general substrate transporter like domains"/>
    <property type="match status" value="1"/>
</dbReference>
<accession>A0A9P8V9F5</accession>
<dbReference type="InterPro" id="IPR036259">
    <property type="entry name" value="MFS_trans_sf"/>
</dbReference>
<dbReference type="PANTHER" id="PTHR48022:SF10">
    <property type="entry name" value="MAJOR FACILITATOR SUPERFAMILY (MFS) PROFILE DOMAIN-CONTAINING PROTEIN"/>
    <property type="match status" value="1"/>
</dbReference>
<keyword evidence="9" id="KW-1185">Reference proteome</keyword>
<feature type="transmembrane region" description="Helical" evidence="6">
    <location>
        <begin position="98"/>
        <end position="116"/>
    </location>
</feature>
<dbReference type="SUPFAM" id="SSF103473">
    <property type="entry name" value="MFS general substrate transporter"/>
    <property type="match status" value="1"/>
</dbReference>
<comment type="caution">
    <text evidence="8">The sequence shown here is derived from an EMBL/GenBank/DDBJ whole genome shotgun (WGS) entry which is preliminary data.</text>
</comment>
<organism evidence="8 9">
    <name type="scientific">Plectosphaerella plurivora</name>
    <dbReference type="NCBI Taxonomy" id="936078"/>
    <lineage>
        <taxon>Eukaryota</taxon>
        <taxon>Fungi</taxon>
        <taxon>Dikarya</taxon>
        <taxon>Ascomycota</taxon>
        <taxon>Pezizomycotina</taxon>
        <taxon>Sordariomycetes</taxon>
        <taxon>Hypocreomycetidae</taxon>
        <taxon>Glomerellales</taxon>
        <taxon>Plectosphaerellaceae</taxon>
        <taxon>Plectosphaerella</taxon>
    </lineage>
</organism>
<dbReference type="Pfam" id="PF00083">
    <property type="entry name" value="Sugar_tr"/>
    <property type="match status" value="1"/>
</dbReference>
<protein>
    <submittedName>
        <fullName evidence="8">General substrate transporter</fullName>
    </submittedName>
</protein>
<feature type="transmembrane region" description="Helical" evidence="6">
    <location>
        <begin position="406"/>
        <end position="428"/>
    </location>
</feature>
<sequence length="516" mass="56349">MSPVKSPKGLFACFNARLLYSCGLIALSQLNFGMDQSAFSNTQAMPAFQREFGQYNPVTKKYTLETMFLSLLNSVIFIGFVFGLLTGNLVSRRFGRRIAMFVMCFWALLSAVILVLSKTPTQAITGRTIAYVYIGMELALVPVLQSELVPAEARGLVVGTYQSGLMFGSLLMSIICRATSEIQGNASWKIPYGLFFIIPTLLAVGVWWIPESPRWLLTRDRHEDALKSLRLLRQGAYTEDEILEEFKSMQQALGATVKKGQFMDMFKGTNLKRTGITVGVNLFLQLTGQNFSSKYGTIFIQSLGTVNPFVMACINSALGIATVLFTQLMTDRVGRVPLLIAGASVQTAALMAMGGLGTVADPSYGIRTGIVATMTIFMIGFCLGWAPLSHVVAAEIPTTGLRDLTYALGSIVNIVVQWAVAFSVPFLINDSHAGLGSKVGFIFGVTSFMCIIFSVFCVPDCGGKTLEEIDELFIRGVAIRDFRKADVSLYHDGSEAGEDLKITRSKEYVNESTQAV</sequence>
<evidence type="ECO:0000313" key="9">
    <source>
        <dbReference type="Proteomes" id="UP000770015"/>
    </source>
</evidence>
<dbReference type="PROSITE" id="PS50850">
    <property type="entry name" value="MFS"/>
    <property type="match status" value="1"/>
</dbReference>
<feature type="transmembrane region" description="Helical" evidence="6">
    <location>
        <begin position="366"/>
        <end position="386"/>
    </location>
</feature>
<dbReference type="PANTHER" id="PTHR48022">
    <property type="entry name" value="PLASTIDIC GLUCOSE TRANSPORTER 4"/>
    <property type="match status" value="1"/>
</dbReference>
<keyword evidence="4 6" id="KW-1133">Transmembrane helix</keyword>